<evidence type="ECO:0000256" key="3">
    <source>
        <dbReference type="ARBA" id="ARBA00006602"/>
    </source>
</evidence>
<dbReference type="PANTHER" id="PTHR34982">
    <property type="entry name" value="YOP PROTEINS TRANSLOCATION PROTEIN L"/>
    <property type="match status" value="1"/>
</dbReference>
<dbReference type="GO" id="GO:0003774">
    <property type="term" value="F:cytoskeletal motor activity"/>
    <property type="evidence" value="ECO:0007669"/>
    <property type="project" value="InterPro"/>
</dbReference>
<evidence type="ECO:0000313" key="12">
    <source>
        <dbReference type="Proteomes" id="UP000594034"/>
    </source>
</evidence>
<gene>
    <name evidence="11" type="ORF">FE240_15065</name>
</gene>
<sequence length="228" mass="25592">MSSKLRKMAPGATRLYRFPPLLGQGDEQGEQAQFEFGYRQGVEQGVEQGYQDGLQQGRQSGHQEGVRQGHDEGYRMGLEEGRVQGSARFEEAQRPFTALQEQWGSLTQQRLREQKELLAQVVAQVARRVIQAEYTLNPTQILQQVEQALTNLPPQQEAITIYLNEGDWKRLAELGMHDCQGWPLKADSELGVGDCRIESSAAVIEARTEERLTACLGEVEQILVSDHA</sequence>
<dbReference type="GO" id="GO:0009288">
    <property type="term" value="C:bacterial-type flagellum"/>
    <property type="evidence" value="ECO:0007669"/>
    <property type="project" value="InterPro"/>
</dbReference>
<proteinExistence type="inferred from homology"/>
<keyword evidence="9" id="KW-1006">Bacterial flagellum protein export</keyword>
<evidence type="ECO:0000256" key="2">
    <source>
        <dbReference type="ARBA" id="ARBA00004496"/>
    </source>
</evidence>
<evidence type="ECO:0000259" key="10">
    <source>
        <dbReference type="Pfam" id="PF02108"/>
    </source>
</evidence>
<dbReference type="GO" id="GO:0044781">
    <property type="term" value="P:bacterial-type flagellum organization"/>
    <property type="evidence" value="ECO:0007669"/>
    <property type="project" value="UniProtKB-KW"/>
</dbReference>
<evidence type="ECO:0000256" key="5">
    <source>
        <dbReference type="ARBA" id="ARBA00022448"/>
    </source>
</evidence>
<dbReference type="PANTHER" id="PTHR34982:SF1">
    <property type="entry name" value="FLAGELLAR ASSEMBLY PROTEIN FLIH"/>
    <property type="match status" value="1"/>
</dbReference>
<keyword evidence="6" id="KW-0963">Cytoplasm</keyword>
<evidence type="ECO:0000256" key="4">
    <source>
        <dbReference type="ARBA" id="ARBA00016507"/>
    </source>
</evidence>
<keyword evidence="8" id="KW-0653">Protein transport</keyword>
<dbReference type="Proteomes" id="UP000594034">
    <property type="component" value="Chromosome"/>
</dbReference>
<dbReference type="KEGG" id="asim:FE240_15065"/>
<evidence type="ECO:0000256" key="8">
    <source>
        <dbReference type="ARBA" id="ARBA00022927"/>
    </source>
</evidence>
<dbReference type="InterPro" id="IPR000563">
    <property type="entry name" value="Flag_FliH"/>
</dbReference>
<comment type="similarity">
    <text evidence="3">Belongs to the FliH family.</text>
</comment>
<keyword evidence="11" id="KW-0282">Flagellum</keyword>
<evidence type="ECO:0000256" key="6">
    <source>
        <dbReference type="ARBA" id="ARBA00022490"/>
    </source>
</evidence>
<protein>
    <recommendedName>
        <fullName evidence="4">Flagellar assembly protein FliH</fullName>
    </recommendedName>
</protein>
<keyword evidence="7" id="KW-1005">Bacterial flagellum biogenesis</keyword>
<feature type="domain" description="Flagellar assembly protein FliH/Type III secretion system HrpE" evidence="10">
    <location>
        <begin position="94"/>
        <end position="214"/>
    </location>
</feature>
<keyword evidence="11" id="KW-0969">Cilium</keyword>
<dbReference type="RefSeq" id="WP_193002081.1">
    <property type="nucleotide sequence ID" value="NZ_CP040449.1"/>
</dbReference>
<evidence type="ECO:0000256" key="7">
    <source>
        <dbReference type="ARBA" id="ARBA00022795"/>
    </source>
</evidence>
<dbReference type="InterPro" id="IPR051472">
    <property type="entry name" value="T3SS_Stator/FliH"/>
</dbReference>
<name>A0A5J6WZH3_9GAMM</name>
<comment type="function">
    <text evidence="1">Needed for flagellar regrowth and assembly.</text>
</comment>
<evidence type="ECO:0000256" key="1">
    <source>
        <dbReference type="ARBA" id="ARBA00003041"/>
    </source>
</evidence>
<dbReference type="GO" id="GO:0005829">
    <property type="term" value="C:cytosol"/>
    <property type="evidence" value="ECO:0007669"/>
    <property type="project" value="TreeGrafter"/>
</dbReference>
<keyword evidence="5" id="KW-0813">Transport</keyword>
<evidence type="ECO:0000313" key="11">
    <source>
        <dbReference type="EMBL" id="QFI55890.1"/>
    </source>
</evidence>
<dbReference type="InterPro" id="IPR018035">
    <property type="entry name" value="Flagellar_FliH/T3SS_HrpE"/>
</dbReference>
<dbReference type="GO" id="GO:0015031">
    <property type="term" value="P:protein transport"/>
    <property type="evidence" value="ECO:0007669"/>
    <property type="project" value="UniProtKB-KW"/>
</dbReference>
<dbReference type="Pfam" id="PF02108">
    <property type="entry name" value="FliH"/>
    <property type="match status" value="1"/>
</dbReference>
<evidence type="ECO:0000256" key="9">
    <source>
        <dbReference type="ARBA" id="ARBA00023225"/>
    </source>
</evidence>
<dbReference type="EMBL" id="CP040449">
    <property type="protein sequence ID" value="QFI55890.1"/>
    <property type="molecule type" value="Genomic_DNA"/>
</dbReference>
<reference evidence="11 12" key="1">
    <citation type="submission" date="2019-05" db="EMBL/GenBank/DDBJ databases">
        <title>OXA-830, a novel chromosomally encoded expanded-spectrum class D beta-lactamase in Aeromonas simiae.</title>
        <authorList>
            <person name="Zhou W."/>
            <person name="Chen Q."/>
        </authorList>
    </citation>
    <scope>NUCLEOTIDE SEQUENCE [LARGE SCALE GENOMIC DNA]</scope>
    <source>
        <strain evidence="11 12">A6</strain>
    </source>
</reference>
<accession>A0A5J6WZH3</accession>
<dbReference type="PRINTS" id="PR01003">
    <property type="entry name" value="FLGFLIH"/>
</dbReference>
<keyword evidence="12" id="KW-1185">Reference proteome</keyword>
<dbReference type="GO" id="GO:0071973">
    <property type="term" value="P:bacterial-type flagellum-dependent cell motility"/>
    <property type="evidence" value="ECO:0007669"/>
    <property type="project" value="InterPro"/>
</dbReference>
<dbReference type="AlphaFoldDB" id="A0A5J6WZH3"/>
<keyword evidence="11" id="KW-0966">Cell projection</keyword>
<comment type="subcellular location">
    <subcellularLocation>
        <location evidence="2">Cytoplasm</location>
    </subcellularLocation>
</comment>
<organism evidence="11 12">
    <name type="scientific">Aeromonas simiae</name>
    <dbReference type="NCBI Taxonomy" id="218936"/>
    <lineage>
        <taxon>Bacteria</taxon>
        <taxon>Pseudomonadati</taxon>
        <taxon>Pseudomonadota</taxon>
        <taxon>Gammaproteobacteria</taxon>
        <taxon>Aeromonadales</taxon>
        <taxon>Aeromonadaceae</taxon>
        <taxon>Aeromonas</taxon>
    </lineage>
</organism>